<evidence type="ECO:0000256" key="6">
    <source>
        <dbReference type="ARBA" id="ARBA00023295"/>
    </source>
</evidence>
<evidence type="ECO:0000256" key="1">
    <source>
        <dbReference type="ARBA" id="ARBA00004613"/>
    </source>
</evidence>
<dbReference type="PANTHER" id="PTHR31297">
    <property type="entry name" value="GLUCAN ENDO-1,6-BETA-GLUCOSIDASE B"/>
    <property type="match status" value="1"/>
</dbReference>
<dbReference type="PANTHER" id="PTHR31297:SF1">
    <property type="entry name" value="GLUCAN 1,3-BETA-GLUCOSIDASE I_II-RELATED"/>
    <property type="match status" value="1"/>
</dbReference>
<reference evidence="10" key="1">
    <citation type="submission" date="2022-07" db="EMBL/GenBank/DDBJ databases">
        <title>Phylogenomic reconstructions and comparative analyses of Kickxellomycotina fungi.</title>
        <authorList>
            <person name="Reynolds N.K."/>
            <person name="Stajich J.E."/>
            <person name="Barry K."/>
            <person name="Grigoriev I.V."/>
            <person name="Crous P."/>
            <person name="Smith M.E."/>
        </authorList>
    </citation>
    <scope>NUCLEOTIDE SEQUENCE</scope>
    <source>
        <strain evidence="10">BCRC 34381</strain>
    </source>
</reference>
<dbReference type="GO" id="GO:0071555">
    <property type="term" value="P:cell wall organization"/>
    <property type="evidence" value="ECO:0007669"/>
    <property type="project" value="UniProtKB-KW"/>
</dbReference>
<comment type="catalytic activity">
    <reaction evidence="8">
        <text>Successive hydrolysis of beta-D-glucose units from the non-reducing ends of (1-&gt;3)-beta-D-glucans, releasing alpha-glucose.</text>
        <dbReference type="EC" id="3.2.1.58"/>
    </reaction>
</comment>
<dbReference type="OrthoDB" id="62120at2759"/>
<evidence type="ECO:0000256" key="5">
    <source>
        <dbReference type="ARBA" id="ARBA00022801"/>
    </source>
</evidence>
<keyword evidence="4" id="KW-0732">Signal</keyword>
<comment type="caution">
    <text evidence="10">The sequence shown here is derived from an EMBL/GenBank/DDBJ whole genome shotgun (WGS) entry which is preliminary data.</text>
</comment>
<proteinExistence type="inferred from homology"/>
<keyword evidence="11" id="KW-1185">Reference proteome</keyword>
<protein>
    <recommendedName>
        <fullName evidence="9">glucan 1,3-beta-glucosidase</fullName>
        <ecNumber evidence="9">3.2.1.58</ecNumber>
    </recommendedName>
</protein>
<evidence type="ECO:0000256" key="4">
    <source>
        <dbReference type="ARBA" id="ARBA00022729"/>
    </source>
</evidence>
<evidence type="ECO:0000313" key="10">
    <source>
        <dbReference type="EMBL" id="KAJ1718137.1"/>
    </source>
</evidence>
<accession>A0A9W8CNR7</accession>
<evidence type="ECO:0000256" key="7">
    <source>
        <dbReference type="ARBA" id="ARBA00023316"/>
    </source>
</evidence>
<evidence type="ECO:0000256" key="3">
    <source>
        <dbReference type="ARBA" id="ARBA00022525"/>
    </source>
</evidence>
<dbReference type="Proteomes" id="UP001143981">
    <property type="component" value="Unassembled WGS sequence"/>
</dbReference>
<comment type="subcellular location">
    <subcellularLocation>
        <location evidence="1">Secreted</location>
    </subcellularLocation>
</comment>
<feature type="non-terminal residue" evidence="10">
    <location>
        <position position="1"/>
    </location>
</feature>
<keyword evidence="6" id="KW-0326">Glycosidase</keyword>
<name>A0A9W8CNR7_9FUNG</name>
<dbReference type="InterPro" id="IPR050386">
    <property type="entry name" value="Glycosyl_hydrolase_5"/>
</dbReference>
<dbReference type="EMBL" id="JANBOI010003794">
    <property type="protein sequence ID" value="KAJ1718137.1"/>
    <property type="molecule type" value="Genomic_DNA"/>
</dbReference>
<dbReference type="SUPFAM" id="SSF51445">
    <property type="entry name" value="(Trans)glycosidases"/>
    <property type="match status" value="1"/>
</dbReference>
<evidence type="ECO:0000313" key="11">
    <source>
        <dbReference type="Proteomes" id="UP001143981"/>
    </source>
</evidence>
<keyword evidence="7" id="KW-0961">Cell wall biogenesis/degradation</keyword>
<dbReference type="Gene3D" id="3.20.20.80">
    <property type="entry name" value="Glycosidases"/>
    <property type="match status" value="1"/>
</dbReference>
<evidence type="ECO:0000256" key="8">
    <source>
        <dbReference type="ARBA" id="ARBA00036824"/>
    </source>
</evidence>
<dbReference type="AlphaFoldDB" id="A0A9W8CNR7"/>
<keyword evidence="3" id="KW-0964">Secreted</keyword>
<evidence type="ECO:0000256" key="2">
    <source>
        <dbReference type="ARBA" id="ARBA00005641"/>
    </source>
</evidence>
<dbReference type="EC" id="3.2.1.58" evidence="9"/>
<comment type="similarity">
    <text evidence="2">Belongs to the glycosyl hydrolase 5 (cellulase A) family.</text>
</comment>
<evidence type="ECO:0000256" key="9">
    <source>
        <dbReference type="ARBA" id="ARBA00038929"/>
    </source>
</evidence>
<dbReference type="GO" id="GO:0009251">
    <property type="term" value="P:glucan catabolic process"/>
    <property type="evidence" value="ECO:0007669"/>
    <property type="project" value="TreeGrafter"/>
</dbReference>
<sequence>WPMFNVPGWENVILDTHNYHVFVKDRLLMNRTEHLKATCQDAVNVRNFNTQLWTITGEWSLAVTDCARWLNGFEKGARWDGSLDWEMHGPAYPGATCAGQNKMSNWDQPTRIFFRQFAEAQMDAYEAGSGWFFWNFKAEDADDWNYMKLAKSGLVPTPPSNRVYSRYSLGKDRWNIQPKSQWCTS</sequence>
<dbReference type="GO" id="GO:0005576">
    <property type="term" value="C:extracellular region"/>
    <property type="evidence" value="ECO:0007669"/>
    <property type="project" value="UniProtKB-SubCell"/>
</dbReference>
<keyword evidence="5" id="KW-0378">Hydrolase</keyword>
<organism evidence="10 11">
    <name type="scientific">Coemansia biformis</name>
    <dbReference type="NCBI Taxonomy" id="1286918"/>
    <lineage>
        <taxon>Eukaryota</taxon>
        <taxon>Fungi</taxon>
        <taxon>Fungi incertae sedis</taxon>
        <taxon>Zoopagomycota</taxon>
        <taxon>Kickxellomycotina</taxon>
        <taxon>Kickxellomycetes</taxon>
        <taxon>Kickxellales</taxon>
        <taxon>Kickxellaceae</taxon>
        <taxon>Coemansia</taxon>
    </lineage>
</organism>
<gene>
    <name evidence="10" type="ORF">LPJ61_006818</name>
</gene>
<dbReference type="InterPro" id="IPR017853">
    <property type="entry name" value="GH"/>
</dbReference>
<dbReference type="GO" id="GO:0009986">
    <property type="term" value="C:cell surface"/>
    <property type="evidence" value="ECO:0007669"/>
    <property type="project" value="TreeGrafter"/>
</dbReference>
<dbReference type="GO" id="GO:0004338">
    <property type="term" value="F:glucan exo-1,3-beta-glucosidase activity"/>
    <property type="evidence" value="ECO:0007669"/>
    <property type="project" value="UniProtKB-EC"/>
</dbReference>